<proteinExistence type="predicted"/>
<sequence length="75" mass="8804">MDSIKVSCWIAFLKFKGCTYKSTEASHEKWRCPNCTRSIIFWGSKKEIPINHIFSNLRSMGVLKRDFTDWIAKNC</sequence>
<evidence type="ECO:0000313" key="1">
    <source>
        <dbReference type="EMBL" id="RAI77583.1"/>
    </source>
</evidence>
<dbReference type="EMBL" id="QLII01000001">
    <property type="protein sequence ID" value="RAI77583.1"/>
    <property type="molecule type" value="Genomic_DNA"/>
</dbReference>
<dbReference type="Proteomes" id="UP000249016">
    <property type="component" value="Unassembled WGS sequence"/>
</dbReference>
<dbReference type="AlphaFoldDB" id="A0A327NSM3"/>
<evidence type="ECO:0000313" key="2">
    <source>
        <dbReference type="Proteomes" id="UP000249016"/>
    </source>
</evidence>
<name>A0A327NSM3_9BACT</name>
<gene>
    <name evidence="1" type="ORF">HMF3257_31700</name>
</gene>
<keyword evidence="2" id="KW-1185">Reference proteome</keyword>
<accession>A0A327NSM3</accession>
<reference evidence="1 2" key="1">
    <citation type="submission" date="2018-06" db="EMBL/GenBank/DDBJ databases">
        <title>Spirosoma sp. HMF3257 Genome sequencing and assembly.</title>
        <authorList>
            <person name="Kang H."/>
            <person name="Cha I."/>
            <person name="Kim H."/>
            <person name="Kang J."/>
            <person name="Joh K."/>
        </authorList>
    </citation>
    <scope>NUCLEOTIDE SEQUENCE [LARGE SCALE GENOMIC DNA]</scope>
    <source>
        <strain evidence="1 2">HMF3257</strain>
    </source>
</reference>
<protein>
    <recommendedName>
        <fullName evidence="3">Transposase</fullName>
    </recommendedName>
</protein>
<organism evidence="1 2">
    <name type="scientific">Spirosoma telluris</name>
    <dbReference type="NCBI Taxonomy" id="2183553"/>
    <lineage>
        <taxon>Bacteria</taxon>
        <taxon>Pseudomonadati</taxon>
        <taxon>Bacteroidota</taxon>
        <taxon>Cytophagia</taxon>
        <taxon>Cytophagales</taxon>
        <taxon>Cytophagaceae</taxon>
        <taxon>Spirosoma</taxon>
    </lineage>
</organism>
<dbReference type="SUPFAM" id="SSF54786">
    <property type="entry name" value="YcfA/nrd intein domain"/>
    <property type="match status" value="1"/>
</dbReference>
<comment type="caution">
    <text evidence="1">The sequence shown here is derived from an EMBL/GenBank/DDBJ whole genome shotgun (WGS) entry which is preliminary data.</text>
</comment>
<evidence type="ECO:0008006" key="3">
    <source>
        <dbReference type="Google" id="ProtNLM"/>
    </source>
</evidence>